<comment type="caution">
    <text evidence="1">The sequence shown here is derived from an EMBL/GenBank/DDBJ whole genome shotgun (WGS) entry which is preliminary data.</text>
</comment>
<accession>A0ACB8R5Z7</accession>
<dbReference type="Proteomes" id="UP000814033">
    <property type="component" value="Unassembled WGS sequence"/>
</dbReference>
<organism evidence="1 2">
    <name type="scientific">Auriscalpium vulgare</name>
    <dbReference type="NCBI Taxonomy" id="40419"/>
    <lineage>
        <taxon>Eukaryota</taxon>
        <taxon>Fungi</taxon>
        <taxon>Dikarya</taxon>
        <taxon>Basidiomycota</taxon>
        <taxon>Agaricomycotina</taxon>
        <taxon>Agaricomycetes</taxon>
        <taxon>Russulales</taxon>
        <taxon>Auriscalpiaceae</taxon>
        <taxon>Auriscalpium</taxon>
    </lineage>
</organism>
<reference evidence="1" key="1">
    <citation type="submission" date="2021-02" db="EMBL/GenBank/DDBJ databases">
        <authorList>
            <consortium name="DOE Joint Genome Institute"/>
            <person name="Ahrendt S."/>
            <person name="Looney B.P."/>
            <person name="Miyauchi S."/>
            <person name="Morin E."/>
            <person name="Drula E."/>
            <person name="Courty P.E."/>
            <person name="Chicoki N."/>
            <person name="Fauchery L."/>
            <person name="Kohler A."/>
            <person name="Kuo A."/>
            <person name="Labutti K."/>
            <person name="Pangilinan J."/>
            <person name="Lipzen A."/>
            <person name="Riley R."/>
            <person name="Andreopoulos W."/>
            <person name="He G."/>
            <person name="Johnson J."/>
            <person name="Barry K.W."/>
            <person name="Grigoriev I.V."/>
            <person name="Nagy L."/>
            <person name="Hibbett D."/>
            <person name="Henrissat B."/>
            <person name="Matheny P.B."/>
            <person name="Labbe J."/>
            <person name="Martin F."/>
        </authorList>
    </citation>
    <scope>NUCLEOTIDE SEQUENCE</scope>
    <source>
        <strain evidence="1">FP105234-sp</strain>
    </source>
</reference>
<protein>
    <submittedName>
        <fullName evidence="1">Uncharacterized protein</fullName>
    </submittedName>
</protein>
<evidence type="ECO:0000313" key="1">
    <source>
        <dbReference type="EMBL" id="KAI0039297.1"/>
    </source>
</evidence>
<gene>
    <name evidence="1" type="ORF">FA95DRAFT_1577685</name>
</gene>
<sequence>MPTTRKKRSAPSGPDAHNRSASPDLTPAEKRARTIAKKKERAAAGAGDGPRNTNGSAPAVSRVSGRKKVAAPAARKGAGAAGPYEPDNGVTLEGAEAAALSATQDDSAARATGAPERPDEDDDTGAWEVLSPARTGYVEVSDDEAADASEEEDYIPDKEEVWVEQSEDEGGAGSRLDRQFKAGVPQWEDSDGTSLPALSARERQLEALADADAPDFDFLSAPIPTRTPSQAKANRSKESTGKGRGQKQPRPKVATSSPATQFGGREHRPGRLTAHPGTPQPRDEARKQGGRTGPAAPNDGPPTTQVGRASEDRERGRPRGAHDTTPVARDDWTGATASNEEPPATQVGRASEDRERGRSRGAHDTIPGARNDWMGATASNEEPPATQVGRPSEERERGRAHHSTPRARNAWPASTDTKRVSGSRMALGDQPSDVREVISAAAADEVPYTIAFEHGYPDEERRFVLLRDGLIRAAEGLNKPDIVARLKVDEHYGRSMMKIPEARVSNYRKKFKEGADDMVQYMYRLEQFPEVRYVQRMKRILEPTAPLYIFPGTFETAKMEVHSGSPYCHPAIPYLIHEVCFGPRAKPRFPRAYYVEIATKKDRPELPRPMVAMAATAIEAGLRAFALEPTCASKIDFVGDIFGKVYEFHSVALRRLKRKKPAAYSVLMAQLYEAASKGRGGTKDRDTDAEDAGGSSSDSSDGFIDVDGFEKTFGGQ</sequence>
<reference evidence="1" key="2">
    <citation type="journal article" date="2022" name="New Phytol.">
        <title>Evolutionary transition to the ectomycorrhizal habit in the genomes of a hyperdiverse lineage of mushroom-forming fungi.</title>
        <authorList>
            <person name="Looney B."/>
            <person name="Miyauchi S."/>
            <person name="Morin E."/>
            <person name="Drula E."/>
            <person name="Courty P.E."/>
            <person name="Kohler A."/>
            <person name="Kuo A."/>
            <person name="LaButti K."/>
            <person name="Pangilinan J."/>
            <person name="Lipzen A."/>
            <person name="Riley R."/>
            <person name="Andreopoulos W."/>
            <person name="He G."/>
            <person name="Johnson J."/>
            <person name="Nolan M."/>
            <person name="Tritt A."/>
            <person name="Barry K.W."/>
            <person name="Grigoriev I.V."/>
            <person name="Nagy L.G."/>
            <person name="Hibbett D."/>
            <person name="Henrissat B."/>
            <person name="Matheny P.B."/>
            <person name="Labbe J."/>
            <person name="Martin F.M."/>
        </authorList>
    </citation>
    <scope>NUCLEOTIDE SEQUENCE</scope>
    <source>
        <strain evidence="1">FP105234-sp</strain>
    </source>
</reference>
<keyword evidence="2" id="KW-1185">Reference proteome</keyword>
<dbReference type="EMBL" id="MU276324">
    <property type="protein sequence ID" value="KAI0039297.1"/>
    <property type="molecule type" value="Genomic_DNA"/>
</dbReference>
<proteinExistence type="predicted"/>
<name>A0ACB8R5Z7_9AGAM</name>
<evidence type="ECO:0000313" key="2">
    <source>
        <dbReference type="Proteomes" id="UP000814033"/>
    </source>
</evidence>